<keyword evidence="1" id="KW-0812">Transmembrane</keyword>
<evidence type="ECO:0000313" key="2">
    <source>
        <dbReference type="EMBL" id="BBX05280.1"/>
    </source>
</evidence>
<proteinExistence type="predicted"/>
<feature type="transmembrane region" description="Helical" evidence="1">
    <location>
        <begin position="69"/>
        <end position="92"/>
    </location>
</feature>
<feature type="transmembrane region" description="Helical" evidence="1">
    <location>
        <begin position="98"/>
        <end position="123"/>
    </location>
</feature>
<organism evidence="2 3">
    <name type="scientific">Mycolicibacterium aichiense</name>
    <dbReference type="NCBI Taxonomy" id="1799"/>
    <lineage>
        <taxon>Bacteria</taxon>
        <taxon>Bacillati</taxon>
        <taxon>Actinomycetota</taxon>
        <taxon>Actinomycetes</taxon>
        <taxon>Mycobacteriales</taxon>
        <taxon>Mycobacteriaceae</taxon>
        <taxon>Mycolicibacterium</taxon>
    </lineage>
</organism>
<sequence>MSAPGSSAERPGHGRFDTHWIWFGAILALLLTAGLVVAFLSLFPLAMATAGCHDGSTERVCSLTARGQNVLVGIPWACLAVGAVTALAGAYLATRIRWTPLLGIPIGLIAAAAMIPLGDWIAYRM</sequence>
<protein>
    <recommendedName>
        <fullName evidence="4">Transmembrane protein</fullName>
    </recommendedName>
</protein>
<keyword evidence="1" id="KW-1133">Transmembrane helix</keyword>
<evidence type="ECO:0000313" key="3">
    <source>
        <dbReference type="Proteomes" id="UP000467327"/>
    </source>
</evidence>
<dbReference type="EMBL" id="AP022561">
    <property type="protein sequence ID" value="BBX05280.1"/>
    <property type="molecule type" value="Genomic_DNA"/>
</dbReference>
<dbReference type="RefSeq" id="WP_115317848.1">
    <property type="nucleotide sequence ID" value="NZ_AP022561.1"/>
</dbReference>
<keyword evidence="3" id="KW-1185">Reference proteome</keyword>
<dbReference type="AlphaFoldDB" id="A0AAD1MA93"/>
<accession>A0AAD1MA93</accession>
<feature type="transmembrane region" description="Helical" evidence="1">
    <location>
        <begin position="20"/>
        <end position="48"/>
    </location>
</feature>
<keyword evidence="1" id="KW-0472">Membrane</keyword>
<dbReference type="KEGG" id="maic:MAIC_00830"/>
<name>A0AAD1MA93_9MYCO</name>
<dbReference type="Proteomes" id="UP000467327">
    <property type="component" value="Chromosome"/>
</dbReference>
<gene>
    <name evidence="2" type="ORF">MAIC_00830</name>
</gene>
<evidence type="ECO:0000256" key="1">
    <source>
        <dbReference type="SAM" id="Phobius"/>
    </source>
</evidence>
<evidence type="ECO:0008006" key="4">
    <source>
        <dbReference type="Google" id="ProtNLM"/>
    </source>
</evidence>
<reference evidence="2 3" key="1">
    <citation type="journal article" date="2019" name="Emerg. Microbes Infect.">
        <title>Comprehensive subspecies identification of 175 nontuberculous mycobacteria species based on 7547 genomic profiles.</title>
        <authorList>
            <person name="Matsumoto Y."/>
            <person name="Kinjo T."/>
            <person name="Motooka D."/>
            <person name="Nabeya D."/>
            <person name="Jung N."/>
            <person name="Uechi K."/>
            <person name="Horii T."/>
            <person name="Iida T."/>
            <person name="Fujita J."/>
            <person name="Nakamura S."/>
        </authorList>
    </citation>
    <scope>NUCLEOTIDE SEQUENCE [LARGE SCALE GENOMIC DNA]</scope>
    <source>
        <strain evidence="2 3">JCM 6376</strain>
    </source>
</reference>